<sequence length="288" mass="31282">MDTSSQLRSGTVISASSLIGPATILVALGVIVPLLFLLRYSLNEYDPRLLMVEAFTPANYVDFFTDPYFLGAFFTTVRISVVCTLACILLGFPLAYVLARTQSRFKNLMIIAVVIPLFVGNAVRAAGWMTLLGSQGFLSVTLMDLGITSTMTEIMFSETAVVIGIIAVNLPYMVLTLQSVLESVNRNLEEAAFSLGAPPLTMFRRVLWPLSMPGIAAGTILTFILAMNAYATPVLLGGPEFRMLAPLVYGQFQMNNWPLAAAIAFVLMATTLLLTVVASLVTRQSFRN</sequence>
<dbReference type="PANTHER" id="PTHR42929:SF5">
    <property type="entry name" value="ABC TRANSPORTER PERMEASE PROTEIN"/>
    <property type="match status" value="1"/>
</dbReference>
<feature type="domain" description="ABC transmembrane type-1" evidence="9">
    <location>
        <begin position="73"/>
        <end position="278"/>
    </location>
</feature>
<dbReference type="PANTHER" id="PTHR42929">
    <property type="entry name" value="INNER MEMBRANE ABC TRANSPORTER PERMEASE PROTEIN YDCU-RELATED-RELATED"/>
    <property type="match status" value="1"/>
</dbReference>
<evidence type="ECO:0000313" key="11">
    <source>
        <dbReference type="Proteomes" id="UP000077875"/>
    </source>
</evidence>
<evidence type="ECO:0000256" key="4">
    <source>
        <dbReference type="ARBA" id="ARBA00022475"/>
    </source>
</evidence>
<feature type="transmembrane region" description="Helical" evidence="8">
    <location>
        <begin position="108"/>
        <end position="134"/>
    </location>
</feature>
<dbReference type="GO" id="GO:0055085">
    <property type="term" value="P:transmembrane transport"/>
    <property type="evidence" value="ECO:0007669"/>
    <property type="project" value="InterPro"/>
</dbReference>
<evidence type="ECO:0000256" key="6">
    <source>
        <dbReference type="ARBA" id="ARBA00022989"/>
    </source>
</evidence>
<keyword evidence="11" id="KW-1185">Reference proteome</keyword>
<accession>A0A172YDZ4</accession>
<dbReference type="GO" id="GO:0005886">
    <property type="term" value="C:plasma membrane"/>
    <property type="evidence" value="ECO:0007669"/>
    <property type="project" value="UniProtKB-SubCell"/>
</dbReference>
<dbReference type="EMBL" id="CP015243">
    <property type="protein sequence ID" value="ANF57185.1"/>
    <property type="molecule type" value="Genomic_DNA"/>
</dbReference>
<keyword evidence="6 8" id="KW-1133">Transmembrane helix</keyword>
<feature type="transmembrane region" description="Helical" evidence="8">
    <location>
        <begin position="214"/>
        <end position="237"/>
    </location>
</feature>
<keyword evidence="7 8" id="KW-0472">Membrane</keyword>
<dbReference type="Pfam" id="PF00528">
    <property type="entry name" value="BPD_transp_1"/>
    <property type="match status" value="1"/>
</dbReference>
<organism evidence="10 11">
    <name type="scientific">Halotalea alkalilenta</name>
    <dbReference type="NCBI Taxonomy" id="376489"/>
    <lineage>
        <taxon>Bacteria</taxon>
        <taxon>Pseudomonadati</taxon>
        <taxon>Pseudomonadota</taxon>
        <taxon>Gammaproteobacteria</taxon>
        <taxon>Oceanospirillales</taxon>
        <taxon>Halomonadaceae</taxon>
        <taxon>Halotalea</taxon>
    </lineage>
</organism>
<comment type="similarity">
    <text evidence="2">Belongs to the binding-protein-dependent transport system permease family. CysTW subfamily.</text>
</comment>
<feature type="transmembrane region" description="Helical" evidence="8">
    <location>
        <begin position="12"/>
        <end position="38"/>
    </location>
</feature>
<evidence type="ECO:0000256" key="5">
    <source>
        <dbReference type="ARBA" id="ARBA00022692"/>
    </source>
</evidence>
<evidence type="ECO:0000256" key="7">
    <source>
        <dbReference type="ARBA" id="ARBA00023136"/>
    </source>
</evidence>
<dbReference type="KEGG" id="haa:A5892_06670"/>
<keyword evidence="4" id="KW-1003">Cell membrane</keyword>
<reference evidence="10 11" key="1">
    <citation type="submission" date="2016-04" db="EMBL/GenBank/DDBJ databases">
        <title>Complete Genome Sequence of Halotalea alkalilenta IHB B 13600.</title>
        <authorList>
            <person name="Swarnkar M.K."/>
            <person name="Sharma A."/>
            <person name="Kaushal K."/>
            <person name="Soni R."/>
            <person name="Rana S."/>
            <person name="Singh A.K."/>
            <person name="Gulati A."/>
        </authorList>
    </citation>
    <scope>NUCLEOTIDE SEQUENCE [LARGE SCALE GENOMIC DNA]</scope>
    <source>
        <strain evidence="10 11">IHB B 13600</strain>
    </source>
</reference>
<dbReference type="STRING" id="376489.A5892_06670"/>
<keyword evidence="3 8" id="KW-0813">Transport</keyword>
<dbReference type="RefSeq" id="WP_064122139.1">
    <property type="nucleotide sequence ID" value="NZ_CP015243.1"/>
</dbReference>
<evidence type="ECO:0000256" key="8">
    <source>
        <dbReference type="RuleBase" id="RU363032"/>
    </source>
</evidence>
<proteinExistence type="inferred from homology"/>
<keyword evidence="5 8" id="KW-0812">Transmembrane</keyword>
<feature type="transmembrane region" description="Helical" evidence="8">
    <location>
        <begin position="257"/>
        <end position="281"/>
    </location>
</feature>
<evidence type="ECO:0000256" key="3">
    <source>
        <dbReference type="ARBA" id="ARBA00022448"/>
    </source>
</evidence>
<dbReference type="CDD" id="cd06261">
    <property type="entry name" value="TM_PBP2"/>
    <property type="match status" value="1"/>
</dbReference>
<dbReference type="AlphaFoldDB" id="A0A172YDZ4"/>
<name>A0A172YDZ4_9GAMM</name>
<evidence type="ECO:0000259" key="9">
    <source>
        <dbReference type="PROSITE" id="PS50928"/>
    </source>
</evidence>
<dbReference type="Proteomes" id="UP000077875">
    <property type="component" value="Chromosome"/>
</dbReference>
<comment type="subcellular location">
    <subcellularLocation>
        <location evidence="1 8">Cell membrane</location>
        <topology evidence="1 8">Multi-pass membrane protein</topology>
    </subcellularLocation>
</comment>
<dbReference type="SUPFAM" id="SSF161098">
    <property type="entry name" value="MetI-like"/>
    <property type="match status" value="1"/>
</dbReference>
<dbReference type="Gene3D" id="1.10.3720.10">
    <property type="entry name" value="MetI-like"/>
    <property type="match status" value="1"/>
</dbReference>
<dbReference type="InterPro" id="IPR035906">
    <property type="entry name" value="MetI-like_sf"/>
</dbReference>
<dbReference type="PROSITE" id="PS50928">
    <property type="entry name" value="ABC_TM1"/>
    <property type="match status" value="1"/>
</dbReference>
<evidence type="ECO:0000313" key="10">
    <source>
        <dbReference type="EMBL" id="ANF57185.1"/>
    </source>
</evidence>
<gene>
    <name evidence="10" type="ORF">A5892_06670</name>
</gene>
<evidence type="ECO:0000256" key="1">
    <source>
        <dbReference type="ARBA" id="ARBA00004651"/>
    </source>
</evidence>
<protein>
    <submittedName>
        <fullName evidence="10">ABC transporter permease</fullName>
    </submittedName>
</protein>
<evidence type="ECO:0000256" key="2">
    <source>
        <dbReference type="ARBA" id="ARBA00007069"/>
    </source>
</evidence>
<dbReference type="InterPro" id="IPR000515">
    <property type="entry name" value="MetI-like"/>
</dbReference>
<feature type="transmembrane region" description="Helical" evidence="8">
    <location>
        <begin position="68"/>
        <end position="96"/>
    </location>
</feature>
<feature type="transmembrane region" description="Helical" evidence="8">
    <location>
        <begin position="154"/>
        <end position="177"/>
    </location>
</feature>